<gene>
    <name evidence="2" type="ORF">NEF87_001187</name>
</gene>
<protein>
    <submittedName>
        <fullName evidence="2">Uncharacterized protein</fullName>
    </submittedName>
</protein>
<organism evidence="2 3">
    <name type="scientific">Candidatus Lokiarchaeum ossiferum</name>
    <dbReference type="NCBI Taxonomy" id="2951803"/>
    <lineage>
        <taxon>Archaea</taxon>
        <taxon>Promethearchaeati</taxon>
        <taxon>Promethearchaeota</taxon>
        <taxon>Promethearchaeia</taxon>
        <taxon>Promethearchaeales</taxon>
        <taxon>Promethearchaeaceae</taxon>
        <taxon>Candidatus Lokiarchaeum</taxon>
    </lineage>
</organism>
<keyword evidence="3" id="KW-1185">Reference proteome</keyword>
<name>A0ABY6HR78_9ARCH</name>
<dbReference type="EMBL" id="CP104013">
    <property type="protein sequence ID" value="UYP44902.1"/>
    <property type="molecule type" value="Genomic_DNA"/>
</dbReference>
<feature type="region of interest" description="Disordered" evidence="1">
    <location>
        <begin position="68"/>
        <end position="88"/>
    </location>
</feature>
<evidence type="ECO:0000256" key="1">
    <source>
        <dbReference type="SAM" id="MobiDB-lite"/>
    </source>
</evidence>
<sequence>MFELSILKEEITMVYQAKYVRVSKIRDLLVEGETKIRVAGDAKEKVNEYLDKAIEAAVKELIDKLPRKSKGSSKGELKRITIQTQDFE</sequence>
<dbReference type="Proteomes" id="UP001208689">
    <property type="component" value="Chromosome"/>
</dbReference>
<accession>A0ABY6HR78</accession>
<evidence type="ECO:0000313" key="3">
    <source>
        <dbReference type="Proteomes" id="UP001208689"/>
    </source>
</evidence>
<proteinExistence type="predicted"/>
<reference evidence="2" key="1">
    <citation type="submission" date="2022-09" db="EMBL/GenBank/DDBJ databases">
        <title>Actin cytoskeleton and complex cell architecture in an #Asgard archaeon.</title>
        <authorList>
            <person name="Ponce Toledo R.I."/>
            <person name="Schleper C."/>
            <person name="Rodrigues Oliveira T."/>
            <person name="Wollweber F."/>
            <person name="Xu J."/>
            <person name="Rittmann S."/>
            <person name="Klingl A."/>
            <person name="Pilhofer M."/>
        </authorList>
    </citation>
    <scope>NUCLEOTIDE SEQUENCE</scope>
    <source>
        <strain evidence="2">B-35</strain>
    </source>
</reference>
<evidence type="ECO:0000313" key="2">
    <source>
        <dbReference type="EMBL" id="UYP44902.1"/>
    </source>
</evidence>